<dbReference type="EMBL" id="BMNH01000026">
    <property type="protein sequence ID" value="GGO78892.1"/>
    <property type="molecule type" value="Genomic_DNA"/>
</dbReference>
<proteinExistence type="predicted"/>
<gene>
    <name evidence="1" type="ORF">GCM10012289_61960</name>
</gene>
<comment type="caution">
    <text evidence="1">The sequence shown here is derived from an EMBL/GenBank/DDBJ whole genome shotgun (WGS) entry which is preliminary data.</text>
</comment>
<dbReference type="SUPFAM" id="SSF56059">
    <property type="entry name" value="Glutathione synthetase ATP-binding domain-like"/>
    <property type="match status" value="1"/>
</dbReference>
<dbReference type="Gene3D" id="3.30.470.20">
    <property type="entry name" value="ATP-grasp fold, B domain"/>
    <property type="match status" value="1"/>
</dbReference>
<name>A0A917ZAI0_9ACTN</name>
<dbReference type="AlphaFoldDB" id="A0A917ZAI0"/>
<evidence type="ECO:0000313" key="2">
    <source>
        <dbReference type="Proteomes" id="UP000646523"/>
    </source>
</evidence>
<dbReference type="GO" id="GO:0018169">
    <property type="term" value="F:ribosomal S6-glutamic acid ligase activity"/>
    <property type="evidence" value="ECO:0007669"/>
    <property type="project" value="TreeGrafter"/>
</dbReference>
<dbReference type="GO" id="GO:0005737">
    <property type="term" value="C:cytoplasm"/>
    <property type="evidence" value="ECO:0007669"/>
    <property type="project" value="TreeGrafter"/>
</dbReference>
<reference evidence="1" key="2">
    <citation type="submission" date="2020-09" db="EMBL/GenBank/DDBJ databases">
        <authorList>
            <person name="Sun Q."/>
            <person name="Zhou Y."/>
        </authorList>
    </citation>
    <scope>NUCLEOTIDE SEQUENCE</scope>
    <source>
        <strain evidence="1">CGMCC 4.7368</strain>
    </source>
</reference>
<protein>
    <submittedName>
        <fullName evidence="1">ATP-grasp ribosomal peptide maturase</fullName>
    </submittedName>
</protein>
<dbReference type="PANTHER" id="PTHR21621">
    <property type="entry name" value="RIBOSOMAL PROTEIN S6 MODIFICATION PROTEIN"/>
    <property type="match status" value="1"/>
</dbReference>
<evidence type="ECO:0000313" key="1">
    <source>
        <dbReference type="EMBL" id="GGO78892.1"/>
    </source>
</evidence>
<keyword evidence="2" id="KW-1185">Reference proteome</keyword>
<dbReference type="PANTHER" id="PTHR21621:SF0">
    <property type="entry name" value="BETA-CITRYLGLUTAMATE SYNTHASE B-RELATED"/>
    <property type="match status" value="1"/>
</dbReference>
<sequence>MCVVRVDPASVGVGLMFGAYLIDGQAEWTGRLQTPSRDVALGEIGAVYFRRPNPYLARFSHLPQQARDFAATEARYGLGGVLNSLLKATYVNHPISVTRADYKPAQLQMAVQHGLSVPATLITNDPERARKFAAKHGPVIYKSFRGAPRPADGNTAAIWTQRIKEEDLDESVTVTAHMFQREVNKTADARVTVVGRSVFASRITTPDGALDWRRGNWDELIHEPIAVPDAVARALHAYLDGFGLAFGCFDFALEPDPNDHTAGAWTFIECNPNGQWGWLPDSDAIAHAFADVLTEGWR</sequence>
<organism evidence="1 2">
    <name type="scientific">Nonomuraea cavernae</name>
    <dbReference type="NCBI Taxonomy" id="2045107"/>
    <lineage>
        <taxon>Bacteria</taxon>
        <taxon>Bacillati</taxon>
        <taxon>Actinomycetota</taxon>
        <taxon>Actinomycetes</taxon>
        <taxon>Streptosporangiales</taxon>
        <taxon>Streptosporangiaceae</taxon>
        <taxon>Nonomuraea</taxon>
    </lineage>
</organism>
<dbReference type="Proteomes" id="UP000646523">
    <property type="component" value="Unassembled WGS sequence"/>
</dbReference>
<dbReference type="GO" id="GO:0009432">
    <property type="term" value="P:SOS response"/>
    <property type="evidence" value="ECO:0007669"/>
    <property type="project" value="TreeGrafter"/>
</dbReference>
<reference evidence="1" key="1">
    <citation type="journal article" date="2014" name="Int. J. Syst. Evol. Microbiol.">
        <title>Complete genome sequence of Corynebacterium casei LMG S-19264T (=DSM 44701T), isolated from a smear-ripened cheese.</title>
        <authorList>
            <consortium name="US DOE Joint Genome Institute (JGI-PGF)"/>
            <person name="Walter F."/>
            <person name="Albersmeier A."/>
            <person name="Kalinowski J."/>
            <person name="Ruckert C."/>
        </authorList>
    </citation>
    <scope>NUCLEOTIDE SEQUENCE</scope>
    <source>
        <strain evidence="1">CGMCC 4.7368</strain>
    </source>
</reference>
<accession>A0A917ZAI0</accession>